<evidence type="ECO:0000313" key="2">
    <source>
        <dbReference type="EMBL" id="KAG9341959.1"/>
    </source>
</evidence>
<dbReference type="AlphaFoldDB" id="A0A8T2NNZ0"/>
<feature type="compositionally biased region" description="Basic and acidic residues" evidence="1">
    <location>
        <begin position="338"/>
        <end position="348"/>
    </location>
</feature>
<dbReference type="OrthoDB" id="9909554at2759"/>
<feature type="compositionally biased region" description="Basic and acidic residues" evidence="1">
    <location>
        <begin position="247"/>
        <end position="258"/>
    </location>
</feature>
<dbReference type="EMBL" id="JAFBMS010000031">
    <property type="protein sequence ID" value="KAG9341959.1"/>
    <property type="molecule type" value="Genomic_DNA"/>
</dbReference>
<comment type="caution">
    <text evidence="2">The sequence shown here is derived from an EMBL/GenBank/DDBJ whole genome shotgun (WGS) entry which is preliminary data.</text>
</comment>
<gene>
    <name evidence="2" type="ORF">JZ751_018276</name>
</gene>
<feature type="region of interest" description="Disordered" evidence="1">
    <location>
        <begin position="1"/>
        <end position="397"/>
    </location>
</feature>
<feature type="compositionally biased region" description="Gly residues" evidence="1">
    <location>
        <begin position="203"/>
        <end position="215"/>
    </location>
</feature>
<accession>A0A8T2NNZ0</accession>
<proteinExistence type="predicted"/>
<protein>
    <submittedName>
        <fullName evidence="2">Uncharacterized protein</fullName>
    </submittedName>
</protein>
<reference evidence="2" key="1">
    <citation type="thesis" date="2021" institute="BYU ScholarsArchive" country="Provo, UT, USA">
        <title>Applications of and Algorithms for Genome Assembly and Genomic Analyses with an Emphasis on Marine Teleosts.</title>
        <authorList>
            <person name="Pickett B.D."/>
        </authorList>
    </citation>
    <scope>NUCLEOTIDE SEQUENCE</scope>
    <source>
        <strain evidence="2">HI-2016</strain>
    </source>
</reference>
<feature type="compositionally biased region" description="Basic and acidic residues" evidence="1">
    <location>
        <begin position="34"/>
        <end position="48"/>
    </location>
</feature>
<dbReference type="PANTHER" id="PTHR46850">
    <property type="entry name" value="CHROMODOMAIN-HELICASE-DNA-BINDING PROTEIN 9"/>
    <property type="match status" value="1"/>
</dbReference>
<feature type="compositionally biased region" description="Low complexity" evidence="1">
    <location>
        <begin position="190"/>
        <end position="202"/>
    </location>
</feature>
<evidence type="ECO:0000256" key="1">
    <source>
        <dbReference type="SAM" id="MobiDB-lite"/>
    </source>
</evidence>
<feature type="compositionally biased region" description="Basic and acidic residues" evidence="1">
    <location>
        <begin position="72"/>
        <end position="83"/>
    </location>
</feature>
<feature type="compositionally biased region" description="Basic residues" evidence="1">
    <location>
        <begin position="49"/>
        <end position="65"/>
    </location>
</feature>
<feature type="compositionally biased region" description="Basic and acidic residues" evidence="1">
    <location>
        <begin position="132"/>
        <end position="162"/>
    </location>
</feature>
<evidence type="ECO:0000313" key="3">
    <source>
        <dbReference type="Proteomes" id="UP000824540"/>
    </source>
</evidence>
<dbReference type="InterPro" id="IPR051493">
    <property type="entry name" value="CHD"/>
</dbReference>
<name>A0A8T2NNZ0_9TELE</name>
<feature type="compositionally biased region" description="Basic and acidic residues" evidence="1">
    <location>
        <begin position="224"/>
        <end position="238"/>
    </location>
</feature>
<organism evidence="2 3">
    <name type="scientific">Albula glossodonta</name>
    <name type="common">roundjaw bonefish</name>
    <dbReference type="NCBI Taxonomy" id="121402"/>
    <lineage>
        <taxon>Eukaryota</taxon>
        <taxon>Metazoa</taxon>
        <taxon>Chordata</taxon>
        <taxon>Craniata</taxon>
        <taxon>Vertebrata</taxon>
        <taxon>Euteleostomi</taxon>
        <taxon>Actinopterygii</taxon>
        <taxon>Neopterygii</taxon>
        <taxon>Teleostei</taxon>
        <taxon>Albuliformes</taxon>
        <taxon>Albulidae</taxon>
        <taxon>Albula</taxon>
    </lineage>
</organism>
<dbReference type="Proteomes" id="UP000824540">
    <property type="component" value="Unassembled WGS sequence"/>
</dbReference>
<sequence>MVSLGKTRGDTSPATRSEQGGPHVPDYRFVNYHVSHELPRRGPDEALGRRARKSMPRRSGSRSRHAPQPGRGEGREGSGGKKSGEKKKNRRASEPAQKAFVRGGAYLSPGCQEERRRQARGEQGESSVSELVNEKGGEGQRNPARERRNESPQRGCREKPHTEPGSAVAPHHTPPEPSPLSGEEEDEEGALATAPAATAAALTGGGRVAWGGRGCESGFRRSSGRRDSRTEGEREIPAKKGKAFVRLLRERESEREKNMSSVKRPRGRPRKNTNGSNNHPRVLSPTMKSSSSSSSSTSSSSSSSSSSSEKRLQRKQLMEPLTEDKQEKANRIISEAIAKARERGEKNIPRVMSPESFPSSSEHRAHRGNKARPKEKASKKARIVTISKQTKQKPKIG</sequence>
<feature type="compositionally biased region" description="Low complexity" evidence="1">
    <location>
        <begin position="289"/>
        <end position="307"/>
    </location>
</feature>
<feature type="compositionally biased region" description="Basic and acidic residues" evidence="1">
    <location>
        <begin position="112"/>
        <end position="123"/>
    </location>
</feature>
<keyword evidence="3" id="KW-1185">Reference proteome</keyword>
<dbReference type="PANTHER" id="PTHR46850:SF1">
    <property type="entry name" value="CHROMODOMAIN-HELICASE-DNA-BINDING PROTEIN 9"/>
    <property type="match status" value="1"/>
</dbReference>